<reference evidence="1 2" key="1">
    <citation type="submission" date="2023-02" db="EMBL/GenBank/DDBJ databases">
        <title>Microbacterium betulae sp. nov., isolated from birch wood.</title>
        <authorList>
            <person name="Pasciak M."/>
            <person name="Pawlik K.J."/>
            <person name="Martynowski D."/>
            <person name="Laczmanski L."/>
            <person name="Ciekot J."/>
            <person name="Szponar B."/>
            <person name="Wojcik-Fatla A."/>
            <person name="Mackiewicz B."/>
            <person name="Farian E."/>
            <person name="Cholewa G."/>
            <person name="Cholewa A."/>
            <person name="Dutkiewicz J."/>
        </authorList>
    </citation>
    <scope>NUCLEOTIDE SEQUENCE [LARGE SCALE GENOMIC DNA]</scope>
    <source>
        <strain evidence="1 2">AB</strain>
    </source>
</reference>
<dbReference type="Proteomes" id="UP001305498">
    <property type="component" value="Chromosome"/>
</dbReference>
<protein>
    <submittedName>
        <fullName evidence="1">Uncharacterized protein</fullName>
    </submittedName>
</protein>
<evidence type="ECO:0000313" key="1">
    <source>
        <dbReference type="EMBL" id="WOF22463.1"/>
    </source>
</evidence>
<organism evidence="1 2">
    <name type="scientific">Microbacterium betulae</name>
    <dbReference type="NCBI Taxonomy" id="2981139"/>
    <lineage>
        <taxon>Bacteria</taxon>
        <taxon>Bacillati</taxon>
        <taxon>Actinomycetota</taxon>
        <taxon>Actinomycetes</taxon>
        <taxon>Micrococcales</taxon>
        <taxon>Microbacteriaceae</taxon>
        <taxon>Microbacterium</taxon>
    </lineage>
</organism>
<proteinExistence type="predicted"/>
<keyword evidence="2" id="KW-1185">Reference proteome</keyword>
<dbReference type="EMBL" id="CP118157">
    <property type="protein sequence ID" value="WOF22463.1"/>
    <property type="molecule type" value="Genomic_DNA"/>
</dbReference>
<dbReference type="AlphaFoldDB" id="A0AA97FFY3"/>
<dbReference type="RefSeq" id="WP_317138934.1">
    <property type="nucleotide sequence ID" value="NZ_CP118157.1"/>
</dbReference>
<name>A0AA97FFY3_9MICO</name>
<gene>
    <name evidence="1" type="ORF">N8K70_13850</name>
</gene>
<sequence>MSDALPPIHEWWPHLSIDTRNTLIEYPRAPLVGGVLHEIVRVTGEEIADGTTLSDEDVQYIHTQIEAVD</sequence>
<dbReference type="KEGG" id="mbet:N8K70_13850"/>
<accession>A0AA97FFY3</accession>
<evidence type="ECO:0000313" key="2">
    <source>
        <dbReference type="Proteomes" id="UP001305498"/>
    </source>
</evidence>